<proteinExistence type="predicted"/>
<dbReference type="OrthoDB" id="9790252at2"/>
<gene>
    <name evidence="3" type="ORF">SAMN05421508_101874</name>
</gene>
<dbReference type="PANTHER" id="PTHR34475:SF1">
    <property type="entry name" value="CYTOSKELETON PROTEIN RODZ"/>
    <property type="match status" value="1"/>
</dbReference>
<feature type="compositionally biased region" description="Low complexity" evidence="1">
    <location>
        <begin position="237"/>
        <end position="273"/>
    </location>
</feature>
<feature type="compositionally biased region" description="Pro residues" evidence="1">
    <location>
        <begin position="293"/>
        <end position="312"/>
    </location>
</feature>
<evidence type="ECO:0000256" key="1">
    <source>
        <dbReference type="SAM" id="MobiDB-lite"/>
    </source>
</evidence>
<keyword evidence="4" id="KW-1185">Reference proteome</keyword>
<sequence length="453" mass="45822">MVHSDNMPSVDPAPRETVGALLRNSRMQHGLDAAQVADALRIRLSFVQAIEEGRHQDLPGPTYAVGFVRAYADYMGLDGNEIVRRYKEETSIVPRKADLEFPTPVSEGGLPTGAMILVAALFGAAVYGGWYWMSSEDRSVAQLIQDVPERFNALLSGEPDAAPPVVDASAPADDAASEPTPAAAVEPEPATAPTAPAAQPAAPAASPAPAPTPAPAAEAPAAPAARTTAVTPPPAAPAARTPAPAAPAASAPAAPRAPAEETVQAQAEAPAPAEESDAVPPAEEEETAAAEPAPAPAPPAPAASSPPVPAPAPTAAAEPARPATPAPAAPATPPAAPAERQVAAAVPAAPALPVQPVPGNGTVYGAPAGSTRVVLAAREDSWIQVRDGEELIATRLLRKGERFQVPDRDGLTLMVGNAGGLQIQVDGKALPALGGPGEVRRGIRLEPDRLMSP</sequence>
<dbReference type="Pfam" id="PF13413">
    <property type="entry name" value="HTH_25"/>
    <property type="match status" value="1"/>
</dbReference>
<reference evidence="3 4" key="1">
    <citation type="submission" date="2017-09" db="EMBL/GenBank/DDBJ databases">
        <authorList>
            <person name="Ehlers B."/>
            <person name="Leendertz F.H."/>
        </authorList>
    </citation>
    <scope>NUCLEOTIDE SEQUENCE [LARGE SCALE GENOMIC DNA]</scope>
    <source>
        <strain evidence="3 4">USBA 140</strain>
    </source>
</reference>
<accession>A0A286G6W1</accession>
<dbReference type="EMBL" id="OCNJ01000001">
    <property type="protein sequence ID" value="SOD91243.1"/>
    <property type="molecule type" value="Genomic_DNA"/>
</dbReference>
<dbReference type="PANTHER" id="PTHR34475">
    <property type="match status" value="1"/>
</dbReference>
<organism evidence="3 4">
    <name type="scientific">Caenispirillum bisanense</name>
    <dbReference type="NCBI Taxonomy" id="414052"/>
    <lineage>
        <taxon>Bacteria</taxon>
        <taxon>Pseudomonadati</taxon>
        <taxon>Pseudomonadota</taxon>
        <taxon>Alphaproteobacteria</taxon>
        <taxon>Rhodospirillales</taxon>
        <taxon>Novispirillaceae</taxon>
        <taxon>Caenispirillum</taxon>
    </lineage>
</organism>
<protein>
    <submittedName>
        <fullName evidence="3">Protein RodZ, contains Xre-like HTH and DUF4115 domains</fullName>
    </submittedName>
</protein>
<dbReference type="InterPro" id="IPR025194">
    <property type="entry name" value="RodZ-like_C"/>
</dbReference>
<dbReference type="Proteomes" id="UP000219621">
    <property type="component" value="Unassembled WGS sequence"/>
</dbReference>
<evidence type="ECO:0000313" key="3">
    <source>
        <dbReference type="EMBL" id="SOD91243.1"/>
    </source>
</evidence>
<dbReference type="AlphaFoldDB" id="A0A286G6W1"/>
<evidence type="ECO:0000259" key="2">
    <source>
        <dbReference type="SMART" id="SM00530"/>
    </source>
</evidence>
<feature type="domain" description="HTH cro/C1-type" evidence="2">
    <location>
        <begin position="21"/>
        <end position="82"/>
    </location>
</feature>
<dbReference type="InterPro" id="IPR010982">
    <property type="entry name" value="Lambda_DNA-bd_dom_sf"/>
</dbReference>
<feature type="compositionally biased region" description="Pro residues" evidence="1">
    <location>
        <begin position="322"/>
        <end position="336"/>
    </location>
</feature>
<feature type="compositionally biased region" description="Low complexity" evidence="1">
    <location>
        <begin position="215"/>
        <end position="230"/>
    </location>
</feature>
<evidence type="ECO:0000313" key="4">
    <source>
        <dbReference type="Proteomes" id="UP000219621"/>
    </source>
</evidence>
<dbReference type="Pfam" id="PF13464">
    <property type="entry name" value="RodZ_C"/>
    <property type="match status" value="1"/>
</dbReference>
<dbReference type="GO" id="GO:0003677">
    <property type="term" value="F:DNA binding"/>
    <property type="evidence" value="ECO:0007669"/>
    <property type="project" value="InterPro"/>
</dbReference>
<dbReference type="SMART" id="SM00530">
    <property type="entry name" value="HTH_XRE"/>
    <property type="match status" value="1"/>
</dbReference>
<feature type="compositionally biased region" description="Low complexity" evidence="1">
    <location>
        <begin position="159"/>
        <end position="205"/>
    </location>
</feature>
<feature type="region of interest" description="Disordered" evidence="1">
    <location>
        <begin position="155"/>
        <end position="342"/>
    </location>
</feature>
<dbReference type="Gene3D" id="1.10.260.40">
    <property type="entry name" value="lambda repressor-like DNA-binding domains"/>
    <property type="match status" value="1"/>
</dbReference>
<dbReference type="InterPro" id="IPR001387">
    <property type="entry name" value="Cro/C1-type_HTH"/>
</dbReference>
<feature type="compositionally biased region" description="Acidic residues" evidence="1">
    <location>
        <begin position="274"/>
        <end position="288"/>
    </location>
</feature>
<name>A0A286G6W1_9PROT</name>
<dbReference type="SUPFAM" id="SSF47413">
    <property type="entry name" value="lambda repressor-like DNA-binding domains"/>
    <property type="match status" value="1"/>
</dbReference>
<dbReference type="InterPro" id="IPR050400">
    <property type="entry name" value="Bact_Cytoskel_RodZ"/>
</dbReference>